<dbReference type="InterPro" id="IPR036237">
    <property type="entry name" value="Xyl_isomerase-like_sf"/>
</dbReference>
<organism evidence="1 2">
    <name type="scientific">Ambispora gerdemannii</name>
    <dbReference type="NCBI Taxonomy" id="144530"/>
    <lineage>
        <taxon>Eukaryota</taxon>
        <taxon>Fungi</taxon>
        <taxon>Fungi incertae sedis</taxon>
        <taxon>Mucoromycota</taxon>
        <taxon>Glomeromycotina</taxon>
        <taxon>Glomeromycetes</taxon>
        <taxon>Archaeosporales</taxon>
        <taxon>Ambisporaceae</taxon>
        <taxon>Ambispora</taxon>
    </lineage>
</organism>
<evidence type="ECO:0000313" key="2">
    <source>
        <dbReference type="Proteomes" id="UP000789831"/>
    </source>
</evidence>
<feature type="non-terminal residue" evidence="1">
    <location>
        <position position="104"/>
    </location>
</feature>
<dbReference type="Proteomes" id="UP000789831">
    <property type="component" value="Unassembled WGS sequence"/>
</dbReference>
<dbReference type="SUPFAM" id="SSF51658">
    <property type="entry name" value="Xylose isomerase-like"/>
    <property type="match status" value="1"/>
</dbReference>
<dbReference type="EMBL" id="CAJVPL010012427">
    <property type="protein sequence ID" value="CAG8686616.1"/>
    <property type="molecule type" value="Genomic_DNA"/>
</dbReference>
<dbReference type="AlphaFoldDB" id="A0A9N9ERK2"/>
<evidence type="ECO:0000313" key="1">
    <source>
        <dbReference type="EMBL" id="CAG8686616.1"/>
    </source>
</evidence>
<dbReference type="Gene3D" id="3.20.20.150">
    <property type="entry name" value="Divalent-metal-dependent TIM barrel enzymes"/>
    <property type="match status" value="1"/>
</dbReference>
<sequence>LRKIAKEPDIAIYIDTMYWFAAGNSWEELYETTKDNKVQLFYLNDIPDTVILGSGIDRYEQIEHGQLPVSVIEHVITQGKDIIIETPNPRQWKKEILNLRKRFK</sequence>
<accession>A0A9N9ERK2</accession>
<feature type="non-terminal residue" evidence="1">
    <location>
        <position position="1"/>
    </location>
</feature>
<keyword evidence="2" id="KW-1185">Reference proteome</keyword>
<dbReference type="OrthoDB" id="7663182at2759"/>
<protein>
    <submittedName>
        <fullName evidence="1">4321_t:CDS:1</fullName>
    </submittedName>
</protein>
<comment type="caution">
    <text evidence="1">The sequence shown here is derived from an EMBL/GenBank/DDBJ whole genome shotgun (WGS) entry which is preliminary data.</text>
</comment>
<reference evidence="1" key="1">
    <citation type="submission" date="2021-06" db="EMBL/GenBank/DDBJ databases">
        <authorList>
            <person name="Kallberg Y."/>
            <person name="Tangrot J."/>
            <person name="Rosling A."/>
        </authorList>
    </citation>
    <scope>NUCLEOTIDE SEQUENCE</scope>
    <source>
        <strain evidence="1">MT106</strain>
    </source>
</reference>
<gene>
    <name evidence="1" type="ORF">AGERDE_LOCUS12922</name>
</gene>
<name>A0A9N9ERK2_9GLOM</name>
<proteinExistence type="predicted"/>